<evidence type="ECO:0000313" key="3">
    <source>
        <dbReference type="Proteomes" id="UP001549291"/>
    </source>
</evidence>
<organism evidence="2 3">
    <name type="scientific">Bradyrhizobium japonicum</name>
    <dbReference type="NCBI Taxonomy" id="375"/>
    <lineage>
        <taxon>Bacteria</taxon>
        <taxon>Pseudomonadati</taxon>
        <taxon>Pseudomonadota</taxon>
        <taxon>Alphaproteobacteria</taxon>
        <taxon>Hyphomicrobiales</taxon>
        <taxon>Nitrobacteraceae</taxon>
        <taxon>Bradyrhizobium</taxon>
    </lineage>
</organism>
<dbReference type="GeneID" id="64070153"/>
<gene>
    <name evidence="2" type="ORF">ABIF63_005406</name>
</gene>
<accession>A0ABV2RYB3</accession>
<dbReference type="EMBL" id="JBEPTQ010000002">
    <property type="protein sequence ID" value="MET4721300.1"/>
    <property type="molecule type" value="Genomic_DNA"/>
</dbReference>
<comment type="caution">
    <text evidence="2">The sequence shown here is derived from an EMBL/GenBank/DDBJ whole genome shotgun (WGS) entry which is preliminary data.</text>
</comment>
<dbReference type="Proteomes" id="UP001549291">
    <property type="component" value="Unassembled WGS sequence"/>
</dbReference>
<dbReference type="InterPro" id="IPR046589">
    <property type="entry name" value="DUF6647"/>
</dbReference>
<keyword evidence="3" id="KW-1185">Reference proteome</keyword>
<reference evidence="2 3" key="1">
    <citation type="submission" date="2024-06" db="EMBL/GenBank/DDBJ databases">
        <title>Genomic Encyclopedia of Type Strains, Phase V (KMG-V): Genome sequencing to study the core and pangenomes of soil and plant-associated prokaryotes.</title>
        <authorList>
            <person name="Whitman W."/>
        </authorList>
    </citation>
    <scope>NUCLEOTIDE SEQUENCE [LARGE SCALE GENOMIC DNA]</scope>
    <source>
        <strain evidence="2 3">USDA 160</strain>
    </source>
</reference>
<evidence type="ECO:0000313" key="2">
    <source>
        <dbReference type="EMBL" id="MET4721300.1"/>
    </source>
</evidence>
<dbReference type="Pfam" id="PF20352">
    <property type="entry name" value="DUF6647"/>
    <property type="match status" value="1"/>
</dbReference>
<evidence type="ECO:0000259" key="1">
    <source>
        <dbReference type="Pfam" id="PF20352"/>
    </source>
</evidence>
<proteinExistence type="predicted"/>
<sequence length="197" mass="22127">MFKQFLLVAAIASLTSATSTKAYCEHVLERGVSAESRSVSLHSDAAQLAEALLDDIVTWLSSNFDLPAIRQRPVVEFASKKELARLRARDRPFSQGFMESDGQLAQREVVALYDNETRTILLPDDWGGSSPADQSVLVHEMVHHLQNVGKLKFDCPQAREKLAYLAQDKWLERFGLTLENEFDVDMFTVLVSSACMY</sequence>
<name>A0ABV2RYB3_BRAJP</name>
<feature type="domain" description="DUF6647" evidence="1">
    <location>
        <begin position="45"/>
        <end position="195"/>
    </location>
</feature>
<dbReference type="RefSeq" id="WP_014494917.1">
    <property type="nucleotide sequence ID" value="NZ_BJNK01000045.1"/>
</dbReference>
<protein>
    <recommendedName>
        <fullName evidence="1">DUF6647 domain-containing protein</fullName>
    </recommendedName>
</protein>